<dbReference type="EMBL" id="CP036432">
    <property type="protein sequence ID" value="QDV85112.1"/>
    <property type="molecule type" value="Genomic_DNA"/>
</dbReference>
<accession>A0ABX5XU38</accession>
<dbReference type="SUPFAM" id="SSF49344">
    <property type="entry name" value="CBD9-like"/>
    <property type="match status" value="1"/>
</dbReference>
<evidence type="ECO:0000313" key="3">
    <source>
        <dbReference type="Proteomes" id="UP000318081"/>
    </source>
</evidence>
<feature type="compositionally biased region" description="Low complexity" evidence="1">
    <location>
        <begin position="24"/>
        <end position="35"/>
    </location>
</feature>
<reference evidence="2 3" key="1">
    <citation type="submission" date="2019-02" db="EMBL/GenBank/DDBJ databases">
        <title>Deep-cultivation of Planctomycetes and their phenomic and genomic characterization uncovers novel biology.</title>
        <authorList>
            <person name="Wiegand S."/>
            <person name="Jogler M."/>
            <person name="Boedeker C."/>
            <person name="Pinto D."/>
            <person name="Vollmers J."/>
            <person name="Rivas-Marin E."/>
            <person name="Kohn T."/>
            <person name="Peeters S.H."/>
            <person name="Heuer A."/>
            <person name="Rast P."/>
            <person name="Oberbeckmann S."/>
            <person name="Bunk B."/>
            <person name="Jeske O."/>
            <person name="Meyerdierks A."/>
            <person name="Storesund J.E."/>
            <person name="Kallscheuer N."/>
            <person name="Luecker S."/>
            <person name="Lage O.M."/>
            <person name="Pohl T."/>
            <person name="Merkel B.J."/>
            <person name="Hornburger P."/>
            <person name="Mueller R.-W."/>
            <person name="Bruemmer F."/>
            <person name="Labrenz M."/>
            <person name="Spormann A.M."/>
            <person name="Op den Camp H."/>
            <person name="Overmann J."/>
            <person name="Amann R."/>
            <person name="Jetten M.S.M."/>
            <person name="Mascher T."/>
            <person name="Medema M.H."/>
            <person name="Devos D.P."/>
            <person name="Kaster A.-K."/>
            <person name="Ovreas L."/>
            <person name="Rohde M."/>
            <person name="Galperin M.Y."/>
            <person name="Jogler C."/>
        </authorList>
    </citation>
    <scope>NUCLEOTIDE SEQUENCE [LARGE SCALE GENOMIC DNA]</scope>
    <source>
        <strain evidence="2 3">TBK1r</strain>
    </source>
</reference>
<feature type="region of interest" description="Disordered" evidence="1">
    <location>
        <begin position="1"/>
        <end position="40"/>
    </location>
</feature>
<dbReference type="InterPro" id="IPR015943">
    <property type="entry name" value="WD40/YVTN_repeat-like_dom_sf"/>
</dbReference>
<evidence type="ECO:0008006" key="4">
    <source>
        <dbReference type="Google" id="ProtNLM"/>
    </source>
</evidence>
<evidence type="ECO:0000313" key="2">
    <source>
        <dbReference type="EMBL" id="QDV85112.1"/>
    </source>
</evidence>
<gene>
    <name evidence="2" type="ORF">TBK1r_40660</name>
</gene>
<dbReference type="Gene3D" id="2.130.10.10">
    <property type="entry name" value="YVTN repeat-like/Quinoprotein amine dehydrogenase"/>
    <property type="match status" value="2"/>
</dbReference>
<sequence>MNGGTLMHQTDHNHGRRHPHPRAETPTAAPLPTTAVAGRLGIPRPPREWATWIAAILLFALVGTPSALAQPAPNGPDTLRSLPPIQAIPITSGAGSKGTAPTALTSPPYCDSDTLRASATIRALQFWGQDRGVAVGDHGSIVVTADGGRSWKEVESGVQCRLNDVLWVDDRRVVALGGGVDVVTRISRGVILVSQDAGASWRRSGDSELPLLHSIERTRGNHSGDRRASITAVGAPDPITGATSFQSRDGGRSWQSMLDPQATATTDSLSRNTLPRNALSGSSIRPTATAEQSASLSDRVNTRSIIRASCRLDDQTTLCAGDHGNIFRSTDGGRTWSVVRSTDAPQGPPGSCAMLVIAANEDQIPWTLIGRETLEKRLRCNLIVGTRSPPTSHSLDQAAMRLGVAAVDSFPAADENDSLVTLRRWIDVHQPPILALSDALPAETKTALLQHAVAGGTEKVVEFALHGRGETLLHDSAMLPDSGVLAGDFAADGLMLVSDFELATGAEAAENPWVAINTRYSGGSQLARGDSLGLGVRLNRGHRLPPRQSKASRRRLNIIQGRLKQQAAITELLMTQTGASQQVTPDEFAEALSRLLDQTSREDQFRSAWSIARRSIGQPNPIAVWNEIARRFSDSSAAQLLGLHARARQQSQEWDRHRALINRLRSAGEPTASGEPAATPFSNVQSLPDAAQELLPTGGGHAAIVSPFQSNRSATPDSQPAVIQASAALPLGNHRFNGLHRPNSLLTPFRQASEHTADHQIDLAWQMHPVRLIVEDALARHPRNATEQAASEQATTEQTDEAPTEDPVAEHDFSADVRRIADHRSPWSSLLQPSSRQTAIAARTVEPPRLDGRLDELLWNAPGIRSAQTRGRRPLTLRFAWDEQYLYVAVQGPAEHFVSTDDSQPVGRRDADLTQSDRVTLGFDIDRDLLTAMNLSFTRRGQTHDDLDGSDRWNPTWYVATHASDDGVLTAEIAIEQRSLAVSLREGDTWFVEAQSLAAGRPRRYHLMPDPLTRVRVDFR</sequence>
<feature type="compositionally biased region" description="Polar residues" evidence="1">
    <location>
        <begin position="241"/>
        <end position="298"/>
    </location>
</feature>
<dbReference type="CDD" id="cd15482">
    <property type="entry name" value="Sialidase_non-viral"/>
    <property type="match status" value="1"/>
</dbReference>
<dbReference type="RefSeq" id="WP_145214324.1">
    <property type="nucleotide sequence ID" value="NZ_CP036432.1"/>
</dbReference>
<feature type="compositionally biased region" description="Low complexity" evidence="1">
    <location>
        <begin position="785"/>
        <end position="797"/>
    </location>
</feature>
<dbReference type="Proteomes" id="UP000318081">
    <property type="component" value="Chromosome"/>
</dbReference>
<dbReference type="Gene3D" id="2.60.40.1190">
    <property type="match status" value="1"/>
</dbReference>
<feature type="compositionally biased region" description="Basic and acidic residues" evidence="1">
    <location>
        <begin position="217"/>
        <end position="228"/>
    </location>
</feature>
<feature type="region of interest" description="Disordered" evidence="1">
    <location>
        <begin position="782"/>
        <end position="808"/>
    </location>
</feature>
<organism evidence="2 3">
    <name type="scientific">Stieleria magnilauensis</name>
    <dbReference type="NCBI Taxonomy" id="2527963"/>
    <lineage>
        <taxon>Bacteria</taxon>
        <taxon>Pseudomonadati</taxon>
        <taxon>Planctomycetota</taxon>
        <taxon>Planctomycetia</taxon>
        <taxon>Pirellulales</taxon>
        <taxon>Pirellulaceae</taxon>
        <taxon>Stieleria</taxon>
    </lineage>
</organism>
<protein>
    <recommendedName>
        <fullName evidence="4">Ycf48-like protein</fullName>
    </recommendedName>
</protein>
<evidence type="ECO:0000256" key="1">
    <source>
        <dbReference type="SAM" id="MobiDB-lite"/>
    </source>
</evidence>
<keyword evidence="3" id="KW-1185">Reference proteome</keyword>
<name>A0ABX5XU38_9BACT</name>
<feature type="region of interest" description="Disordered" evidence="1">
    <location>
        <begin position="217"/>
        <end position="298"/>
    </location>
</feature>
<dbReference type="SUPFAM" id="SSF110296">
    <property type="entry name" value="Oligoxyloglucan reducing end-specific cellobiohydrolase"/>
    <property type="match status" value="1"/>
</dbReference>
<proteinExistence type="predicted"/>